<reference evidence="2 3" key="1">
    <citation type="submission" date="2019-06" db="EMBL/GenBank/DDBJ databases">
        <title>A novel bacterium of genus Marinomonas, isolated from coastal sand.</title>
        <authorList>
            <person name="Huang H."/>
            <person name="Mo K."/>
            <person name="Hu Y."/>
        </authorList>
    </citation>
    <scope>NUCLEOTIDE SEQUENCE [LARGE SCALE GENOMIC DNA]</scope>
    <source>
        <strain evidence="2 3">HB171799</strain>
    </source>
</reference>
<feature type="signal peptide" evidence="1">
    <location>
        <begin position="1"/>
        <end position="23"/>
    </location>
</feature>
<organism evidence="2 3">
    <name type="scientific">Maribrevibacterium harenarium</name>
    <dbReference type="NCBI Taxonomy" id="2589817"/>
    <lineage>
        <taxon>Bacteria</taxon>
        <taxon>Pseudomonadati</taxon>
        <taxon>Pseudomonadota</taxon>
        <taxon>Gammaproteobacteria</taxon>
        <taxon>Oceanospirillales</taxon>
        <taxon>Oceanospirillaceae</taxon>
        <taxon>Maribrevibacterium</taxon>
    </lineage>
</organism>
<dbReference type="EMBL" id="VFRR01000020">
    <property type="protein sequence ID" value="TPE50304.1"/>
    <property type="molecule type" value="Genomic_DNA"/>
</dbReference>
<keyword evidence="3" id="KW-1185">Reference proteome</keyword>
<dbReference type="RefSeq" id="WP_140589151.1">
    <property type="nucleotide sequence ID" value="NZ_VFRR01000020.1"/>
</dbReference>
<dbReference type="SUPFAM" id="SSF117074">
    <property type="entry name" value="Hypothetical protein PA1324"/>
    <property type="match status" value="1"/>
</dbReference>
<name>A0A501WQE3_9GAMM</name>
<feature type="chain" id="PRO_5021337335" evidence="1">
    <location>
        <begin position="24"/>
        <end position="632"/>
    </location>
</feature>
<gene>
    <name evidence="2" type="ORF">FJM67_10675</name>
</gene>
<comment type="caution">
    <text evidence="2">The sequence shown here is derived from an EMBL/GenBank/DDBJ whole genome shotgun (WGS) entry which is preliminary data.</text>
</comment>
<accession>A0A501WQE3</accession>
<keyword evidence="1" id="KW-0732">Signal</keyword>
<proteinExistence type="predicted"/>
<dbReference type="AlphaFoldDB" id="A0A501WQE3"/>
<evidence type="ECO:0000313" key="2">
    <source>
        <dbReference type="EMBL" id="TPE50304.1"/>
    </source>
</evidence>
<dbReference type="Proteomes" id="UP000315901">
    <property type="component" value="Unassembled WGS sequence"/>
</dbReference>
<evidence type="ECO:0000256" key="1">
    <source>
        <dbReference type="SAM" id="SignalP"/>
    </source>
</evidence>
<protein>
    <submittedName>
        <fullName evidence="2">Uncharacterized protein</fullName>
    </submittedName>
</protein>
<dbReference type="PROSITE" id="PS51257">
    <property type="entry name" value="PROKAR_LIPOPROTEIN"/>
    <property type="match status" value="1"/>
</dbReference>
<evidence type="ECO:0000313" key="3">
    <source>
        <dbReference type="Proteomes" id="UP000315901"/>
    </source>
</evidence>
<dbReference type="OrthoDB" id="5697523at2"/>
<sequence>MKFQKTLLASSVAIATLALVACGGDDSSQDSGSSSSTSFTGLVIDGRIANGFVWIDMNQDGKWESGEPKAYTDADGYYSYNYEKGVNYCSGTTANERYCLNSNALTGYSLVRLTGGTEVSTGQKFRGMLTSVVYPAYNGSLSTSGVFDTRGDYYRWIYPILRPPVSTSYQVAYSTMTPSTTMLWSAAQRIGATTDPVTNPAQTVQNALVGSGTPDQNSLLTSQLVPPVDSTSTSWSVTQERAKLQLAGQTTMNLAANIVTRATTSTNTPTLDTVLGSLSSRISSATTTTSVVDLPPADLETVFSRVGVSSASSEATTLRDGLQASNKLIDQISTSGIAETLRAAQTAQATIDRAVALALDPNATSTQKTNSNNVISNVSGNADTLVTQIKTQQADTTKSVVVVDTLVKKLETASTDIATAVSDAAVEEADPGIWVTHYLSMSGSDDYLNTPTNTADDKVGRAILFFKGKAGDQSGEVAVCYAFSDPSQTKTEDKNRVGHLTAGWTAIPGLGVVDITSQYGDFQIQATGKVSPSSDTDNGKYFLGFGDANTNTFGRFTFKSDEFDQDAVWYSDHLSVATGANSSFEQWGLRALPTGQTVPTKKSECDDVLLADSKTLLSNLPSTVFTASDFNN</sequence>